<dbReference type="InterPro" id="IPR012914">
    <property type="entry name" value="PucR_dom"/>
</dbReference>
<feature type="domain" description="Purine catabolism PurC-like" evidence="1">
    <location>
        <begin position="7"/>
        <end position="121"/>
    </location>
</feature>
<name>A0ABU6KMU1_9BACI</name>
<keyword evidence="3" id="KW-1185">Reference proteome</keyword>
<reference evidence="2 3" key="1">
    <citation type="journal article" date="2024" name="Int. J. Syst. Evol. Microbiol.">
        <title>Virgibacillus tibetensis sp. nov., isolated from salt lake on the Tibetan Plateau of China.</title>
        <authorList>
            <person name="Phurbu D."/>
            <person name="Liu Z.-X."/>
            <person name="Wang R."/>
            <person name="Zheng Y.-Y."/>
            <person name="Liu H.-C."/>
            <person name="Zhou Y.-G."/>
            <person name="Yu Y.-J."/>
            <person name="Li A.-H."/>
        </authorList>
    </citation>
    <scope>NUCLEOTIDE SEQUENCE [LARGE SCALE GENOMIC DNA]</scope>
    <source>
        <strain evidence="2 3">C22-A2</strain>
    </source>
</reference>
<dbReference type="Pfam" id="PF07905">
    <property type="entry name" value="PucR"/>
    <property type="match status" value="1"/>
</dbReference>
<sequence length="256" mass="28524">MTITVRDIVTNPHLKSVVIAGVQGLDRQITWAHSCDLKDPSRWLTKDVLILTNGLTIPKKEKEQITYLLGIIQTGASGLAVSKGLYAPELSKGLVEVANENLFPVLLTDYEVPWIALSRTVAVANSIEEHNKITQTLRLYDIVRKSIYDITPEDMIDRICKIIQCEIYVMDTRTNKSIFKKGDQLVAKHFKLISESNLASVNYNKEEGGFVILLPIPTTRPLSMLAVSNTMDSPDDLLLKHVATIVGLVIERDATL</sequence>
<gene>
    <name evidence="2" type="ORF">QGM71_20735</name>
</gene>
<organism evidence="2 3">
    <name type="scientific">Virgibacillus tibetensis</name>
    <dbReference type="NCBI Taxonomy" id="3042313"/>
    <lineage>
        <taxon>Bacteria</taxon>
        <taxon>Bacillati</taxon>
        <taxon>Bacillota</taxon>
        <taxon>Bacilli</taxon>
        <taxon>Bacillales</taxon>
        <taxon>Bacillaceae</taxon>
        <taxon>Virgibacillus</taxon>
    </lineage>
</organism>
<evidence type="ECO:0000313" key="3">
    <source>
        <dbReference type="Proteomes" id="UP001335737"/>
    </source>
</evidence>
<dbReference type="Proteomes" id="UP001335737">
    <property type="component" value="Unassembled WGS sequence"/>
</dbReference>
<evidence type="ECO:0000259" key="1">
    <source>
        <dbReference type="Pfam" id="PF07905"/>
    </source>
</evidence>
<accession>A0ABU6KMU1</accession>
<protein>
    <submittedName>
        <fullName evidence="2">PucR family transcriptional regulator ligand-binding domain-containing protein</fullName>
    </submittedName>
</protein>
<dbReference type="EMBL" id="JARZFX010000021">
    <property type="protein sequence ID" value="MEC5425884.1"/>
    <property type="molecule type" value="Genomic_DNA"/>
</dbReference>
<evidence type="ECO:0000313" key="2">
    <source>
        <dbReference type="EMBL" id="MEC5425884.1"/>
    </source>
</evidence>
<dbReference type="RefSeq" id="WP_327609414.1">
    <property type="nucleotide sequence ID" value="NZ_JARZFX010000021.1"/>
</dbReference>
<proteinExistence type="predicted"/>
<comment type="caution">
    <text evidence="2">The sequence shown here is derived from an EMBL/GenBank/DDBJ whole genome shotgun (WGS) entry which is preliminary data.</text>
</comment>